<evidence type="ECO:0000313" key="1">
    <source>
        <dbReference type="EMBL" id="EQB59684.1"/>
    </source>
</evidence>
<evidence type="ECO:0000313" key="2">
    <source>
        <dbReference type="Proteomes" id="UP000053780"/>
    </source>
</evidence>
<dbReference type="EMBL" id="KE647379">
    <property type="protein sequence ID" value="EQB59684.1"/>
    <property type="molecule type" value="Genomic_DNA"/>
</dbReference>
<gene>
    <name evidence="1" type="ORF">NAPIS_ORF02758</name>
</gene>
<dbReference type="AlphaFoldDB" id="T0L5A0"/>
<accession>T0L5A0</accession>
<sequence length="143" mass="16714">MNHNKPDIFVLDKKNKEIFIVEVGITNQDLLTIVENEKQIIPYVMTWDGVVTTYHKKYIKELGIQLYLETYIQLVVLKKTLESISIERRRGHDQGDAGEVERTVEKLVELNYKYMEGKTMDPINDNQGKILDPEYSQVTLNVR</sequence>
<proteinExistence type="predicted"/>
<reference evidence="1 2" key="1">
    <citation type="journal article" date="2013" name="BMC Genomics">
        <title>Genome sequencing and comparative genomics of honey bee microsporidia, Nosema apis reveal novel insights into host-parasite interactions.</title>
        <authorList>
            <person name="Chen Yp."/>
            <person name="Pettis J.S."/>
            <person name="Zhao Y."/>
            <person name="Liu X."/>
            <person name="Tallon L.J."/>
            <person name="Sadzewicz L.D."/>
            <person name="Li R."/>
            <person name="Zheng H."/>
            <person name="Huang S."/>
            <person name="Zhang X."/>
            <person name="Hamilton M.C."/>
            <person name="Pernal S.F."/>
            <person name="Melathopoulos A.P."/>
            <person name="Yan X."/>
            <person name="Evans J.D."/>
        </authorList>
    </citation>
    <scope>NUCLEOTIDE SEQUENCE [LARGE SCALE GENOMIC DNA]</scope>
    <source>
        <strain evidence="1 2">BRL 01</strain>
    </source>
</reference>
<protein>
    <submittedName>
        <fullName evidence="1">Uncharacterized protein</fullName>
    </submittedName>
</protein>
<organism evidence="1 2">
    <name type="scientific">Vairimorpha apis BRL 01</name>
    <dbReference type="NCBI Taxonomy" id="1037528"/>
    <lineage>
        <taxon>Eukaryota</taxon>
        <taxon>Fungi</taxon>
        <taxon>Fungi incertae sedis</taxon>
        <taxon>Microsporidia</taxon>
        <taxon>Nosematidae</taxon>
        <taxon>Vairimorpha</taxon>
    </lineage>
</organism>
<dbReference type="Proteomes" id="UP000053780">
    <property type="component" value="Unassembled WGS sequence"/>
</dbReference>
<dbReference type="OrthoDB" id="2192644at2759"/>
<dbReference type="HOGENOM" id="CLU_108130_2_1_1"/>
<name>T0L5A0_9MICR</name>
<keyword evidence="2" id="KW-1185">Reference proteome</keyword>
<dbReference type="VEuPathDB" id="MicrosporidiaDB:NAPIS_ORF02758"/>